<keyword evidence="4" id="KW-0812">Transmembrane</keyword>
<proteinExistence type="inferred from homology"/>
<dbReference type="GO" id="GO:0001733">
    <property type="term" value="F:galactosylceramide sulfotransferase activity"/>
    <property type="evidence" value="ECO:0007669"/>
    <property type="project" value="InterPro"/>
</dbReference>
<evidence type="ECO:0000256" key="5">
    <source>
        <dbReference type="ARBA" id="ARBA00022968"/>
    </source>
</evidence>
<feature type="compositionally biased region" description="Basic residues" evidence="11">
    <location>
        <begin position="665"/>
        <end position="680"/>
    </location>
</feature>
<keyword evidence="6" id="KW-1133">Transmembrane helix</keyword>
<feature type="compositionally biased region" description="Basic and acidic residues" evidence="11">
    <location>
        <begin position="335"/>
        <end position="348"/>
    </location>
</feature>
<keyword evidence="10" id="KW-0175">Coiled coil</keyword>
<evidence type="ECO:0000256" key="9">
    <source>
        <dbReference type="ARBA" id="ARBA00023180"/>
    </source>
</evidence>
<organism evidence="13 14">
    <name type="scientific">Pocillopora meandrina</name>
    <dbReference type="NCBI Taxonomy" id="46732"/>
    <lineage>
        <taxon>Eukaryota</taxon>
        <taxon>Metazoa</taxon>
        <taxon>Cnidaria</taxon>
        <taxon>Anthozoa</taxon>
        <taxon>Hexacorallia</taxon>
        <taxon>Scleractinia</taxon>
        <taxon>Astrocoeniina</taxon>
        <taxon>Pocilloporidae</taxon>
        <taxon>Pocillopora</taxon>
    </lineage>
</organism>
<feature type="region of interest" description="Disordered" evidence="11">
    <location>
        <begin position="264"/>
        <end position="352"/>
    </location>
</feature>
<evidence type="ECO:0000256" key="10">
    <source>
        <dbReference type="SAM" id="Coils"/>
    </source>
</evidence>
<dbReference type="Pfam" id="PF14977">
    <property type="entry name" value="FAM194"/>
    <property type="match status" value="1"/>
</dbReference>
<dbReference type="Proteomes" id="UP001159428">
    <property type="component" value="Unassembled WGS sequence"/>
</dbReference>
<evidence type="ECO:0000256" key="1">
    <source>
        <dbReference type="ARBA" id="ARBA00004323"/>
    </source>
</evidence>
<feature type="region of interest" description="Disordered" evidence="11">
    <location>
        <begin position="831"/>
        <end position="863"/>
    </location>
</feature>
<evidence type="ECO:0000256" key="4">
    <source>
        <dbReference type="ARBA" id="ARBA00022692"/>
    </source>
</evidence>
<dbReference type="PANTHER" id="PTHR14647:SF87">
    <property type="entry name" value="PUTATIVE-RELATED"/>
    <property type="match status" value="1"/>
</dbReference>
<feature type="coiled-coil region" evidence="10">
    <location>
        <begin position="433"/>
        <end position="460"/>
    </location>
</feature>
<dbReference type="InterPro" id="IPR009729">
    <property type="entry name" value="Gal-3-0_sulfotransfrase"/>
</dbReference>
<keyword evidence="14" id="KW-1185">Reference proteome</keyword>
<feature type="compositionally biased region" description="Basic and acidic residues" evidence="11">
    <location>
        <begin position="285"/>
        <end position="305"/>
    </location>
</feature>
<evidence type="ECO:0000256" key="6">
    <source>
        <dbReference type="ARBA" id="ARBA00022989"/>
    </source>
</evidence>
<keyword evidence="7" id="KW-0333">Golgi apparatus</keyword>
<name>A0AAU9XQI0_9CNID</name>
<gene>
    <name evidence="13" type="ORF">PMEA_00027818</name>
</gene>
<evidence type="ECO:0000256" key="8">
    <source>
        <dbReference type="ARBA" id="ARBA00023136"/>
    </source>
</evidence>
<evidence type="ECO:0000259" key="12">
    <source>
        <dbReference type="Pfam" id="PF14977"/>
    </source>
</evidence>
<feature type="region of interest" description="Disordered" evidence="11">
    <location>
        <begin position="374"/>
        <end position="396"/>
    </location>
</feature>
<dbReference type="PANTHER" id="PTHR14647">
    <property type="entry name" value="GALACTOSE-3-O-SULFOTRANSFERASE"/>
    <property type="match status" value="1"/>
</dbReference>
<feature type="compositionally biased region" description="Polar residues" evidence="11">
    <location>
        <begin position="798"/>
        <end position="809"/>
    </location>
</feature>
<evidence type="ECO:0000313" key="14">
    <source>
        <dbReference type="Proteomes" id="UP001159428"/>
    </source>
</evidence>
<dbReference type="InterPro" id="IPR027417">
    <property type="entry name" value="P-loop_NTPase"/>
</dbReference>
<dbReference type="GO" id="GO:0000139">
    <property type="term" value="C:Golgi membrane"/>
    <property type="evidence" value="ECO:0007669"/>
    <property type="project" value="UniProtKB-SubCell"/>
</dbReference>
<evidence type="ECO:0000256" key="3">
    <source>
        <dbReference type="ARBA" id="ARBA00022679"/>
    </source>
</evidence>
<feature type="region of interest" description="Disordered" evidence="11">
    <location>
        <begin position="55"/>
        <end position="83"/>
    </location>
</feature>
<dbReference type="SUPFAM" id="SSF52540">
    <property type="entry name" value="P-loop containing nucleoside triphosphate hydrolases"/>
    <property type="match status" value="1"/>
</dbReference>
<comment type="similarity">
    <text evidence="2">Belongs to the galactose-3-O-sulfotransferase family.</text>
</comment>
<comment type="caution">
    <text evidence="13">The sequence shown here is derived from an EMBL/GenBank/DDBJ whole genome shotgun (WGS) entry which is preliminary data.</text>
</comment>
<dbReference type="GO" id="GO:0009247">
    <property type="term" value="P:glycolipid biosynthetic process"/>
    <property type="evidence" value="ECO:0007669"/>
    <property type="project" value="InterPro"/>
</dbReference>
<feature type="domain" description="FAM194 C-terminal" evidence="12">
    <location>
        <begin position="497"/>
        <end position="644"/>
    </location>
</feature>
<sequence length="1533" mass="174059">MYHQQSELFFFDQCGTRRKYKRFRKPTELLPFSLRLTGLSGAVKVEAYLKQQQQKAGDAAQGKEKSFAAENSETPESRPAGALNNFPLPKADHSAEIDGKRPHPAGGKLLNLPDIGLNSGGFNSPPAIRSFEQLEGDDDEEDTQRFLFEENKFASQNLLAQLGRLLDQIHQQQLEELEEIESTSLHFCRVASPVAEVGEDSIVSETIRSGGVVISLPDDLHKKLSANFEELSAGALYLRREWQTTSYREQAILQKRLGLMSESNTNVDASKSGHDKSSPSTGIMDHNKTISDDKLAAIRASESKDKRRQSTFGESLSKLDTTDELNLGSQTPATDHSHSDNQPRRESSRLSFNFGKKTRLEKFKALNDKALSEKKKAGLDEDDDTQNDNDVTSAHGIGQPTVINFSLLSKTCEEKGWILHQDDADDLERQTLLEWARSRLQQVISEKEEMKEKARELKIDGPLVTKFYGDTQREATMKYKKGVSWAKRWKNLSEEDKRPKFLTSLPDGTSCCYYPSGRIAMCASYPGPNTPGRYTVVYGDSADSPMLATFVASGQGCCYHKNGSIRFVSTVKFGAVMGEDGNIEQKWKWPLGRLQTTVVVQLNNFINLRCVSQAGITLYFSCQNETAKFHVGMPQGSKPVKLTELGYLQTNMKFSSNAAMLSMKPKTKKKEEKRRRKAQKLKNPGTISAEVLELRQQELEEKFPERKELDLDAPWQMDLLKLQRKVKGLIFDWMEHYRVAVGISPPFRFSSRSKRRAMSHSARSMPGALPSGFEATRASIRRSPSAPPIPHPKGKSWYRSSSQLGTRPHSSVEKSKVTRIEDSRSVTIEVPTRDMQSSRIASKVPSAVSGSHSPTHTTPRSPFRCGVTQQARVATPPRSGCPVALRSEVLGQKDPQCRCDRRKIPLVTDLEYDCFITEHVPRTQLLVVSVTSSQHPDANPCDSMLDQLFHEKNRNRSLPCVQAQNDPFRLVRYDISSASHFGTQSQPLLLRRHNAVPGMFLMYTGGRLLFADHIFNGYGNAKKDFLKQIMRTRKDALEGKSLPADFRLSPTRGRSGPRAAWGGEIGGVKISERALNMSPAFREMQVSHSNTRLDSAATTASLGSISVDVRGGANSAASFVNFGLSIDSPYPMNSKKWMTTSETIPEHRRYFERSIKTDSVVFVQVLSLLNPNQFEKSCKPKKNVVFLKTHKTGSSTITNVFNRFGERNKLVFVVPIEKQNRLGWPWFFQEDHMIHYNNIKPNILCSHSRYNRAVLDRVMPKDTVYVTILRDPVAQFESTFSYMTFGEILGISNETDPLEAFFENPKDVLVNYILTQDLRINSDRLKLIRNGMFFDLGLESKDFDNMEEIRQNIQRLDREFHLVMLMEYFDESLIMLKNLLCWDIEDVVYFHHNQRKKTQKRNLTSELVTQIEQWSGADKALYDYFKVSFLRKLSNQTPNFFRDISVLRKKNAALRDQCLDSTTEYDGDYQDVEIQEFKIKKNLTKAMKTSCDKMTWNEVKYLGYFRYKQKKLLTTKTSSRTLWDEIATFVPFV</sequence>
<evidence type="ECO:0000256" key="2">
    <source>
        <dbReference type="ARBA" id="ARBA00008124"/>
    </source>
</evidence>
<feature type="compositionally biased region" description="Polar residues" evidence="11">
    <location>
        <begin position="848"/>
        <end position="860"/>
    </location>
</feature>
<evidence type="ECO:0000256" key="11">
    <source>
        <dbReference type="SAM" id="MobiDB-lite"/>
    </source>
</evidence>
<dbReference type="Pfam" id="PF06990">
    <property type="entry name" value="Gal-3-0_sulfotr"/>
    <property type="match status" value="1"/>
</dbReference>
<comment type="subcellular location">
    <subcellularLocation>
        <location evidence="1">Golgi apparatus membrane</location>
        <topology evidence="1">Single-pass type II membrane protein</topology>
    </subcellularLocation>
</comment>
<evidence type="ECO:0000256" key="7">
    <source>
        <dbReference type="ARBA" id="ARBA00023034"/>
    </source>
</evidence>
<keyword evidence="5" id="KW-0735">Signal-anchor</keyword>
<keyword evidence="8" id="KW-0472">Membrane</keyword>
<protein>
    <recommendedName>
        <fullName evidence="12">FAM194 C-terminal domain-containing protein</fullName>
    </recommendedName>
</protein>
<dbReference type="EMBL" id="CALNXJ010000057">
    <property type="protein sequence ID" value="CAH3154974.1"/>
    <property type="molecule type" value="Genomic_DNA"/>
</dbReference>
<dbReference type="InterPro" id="IPR029281">
    <property type="entry name" value="FAM194_C"/>
</dbReference>
<accession>A0AAU9XQI0</accession>
<dbReference type="Gene3D" id="3.40.50.300">
    <property type="entry name" value="P-loop containing nucleotide triphosphate hydrolases"/>
    <property type="match status" value="1"/>
</dbReference>
<feature type="region of interest" description="Disordered" evidence="11">
    <location>
        <begin position="750"/>
        <end position="818"/>
    </location>
</feature>
<keyword evidence="3" id="KW-0808">Transferase</keyword>
<reference evidence="13 14" key="1">
    <citation type="submission" date="2022-05" db="EMBL/GenBank/DDBJ databases">
        <authorList>
            <consortium name="Genoscope - CEA"/>
            <person name="William W."/>
        </authorList>
    </citation>
    <scope>NUCLEOTIDE SEQUENCE [LARGE SCALE GENOMIC DNA]</scope>
</reference>
<evidence type="ECO:0000313" key="13">
    <source>
        <dbReference type="EMBL" id="CAH3154974.1"/>
    </source>
</evidence>
<keyword evidence="9" id="KW-0325">Glycoprotein</keyword>
<feature type="region of interest" description="Disordered" evidence="11">
    <location>
        <begin position="659"/>
        <end position="682"/>
    </location>
</feature>